<gene>
    <name evidence="1" type="ORF">FVEG_14605</name>
</gene>
<organism evidence="1 2">
    <name type="scientific">Gibberella moniliformis (strain M3125 / FGSC 7600)</name>
    <name type="common">Maize ear and stalk rot fungus</name>
    <name type="synonym">Fusarium verticillioides</name>
    <dbReference type="NCBI Taxonomy" id="334819"/>
    <lineage>
        <taxon>Eukaryota</taxon>
        <taxon>Fungi</taxon>
        <taxon>Dikarya</taxon>
        <taxon>Ascomycota</taxon>
        <taxon>Pezizomycotina</taxon>
        <taxon>Sordariomycetes</taxon>
        <taxon>Hypocreomycetidae</taxon>
        <taxon>Hypocreales</taxon>
        <taxon>Nectriaceae</taxon>
        <taxon>Fusarium</taxon>
        <taxon>Fusarium fujikuroi species complex</taxon>
    </lineage>
</organism>
<dbReference type="EMBL" id="DS022242">
    <property type="protein sequence ID" value="EWG36031.1"/>
    <property type="molecule type" value="Genomic_DNA"/>
</dbReference>
<dbReference type="AlphaFoldDB" id="W7LBQ8"/>
<reference evidence="1 2" key="1">
    <citation type="journal article" date="2010" name="Nature">
        <title>Comparative genomics reveals mobile pathogenicity chromosomes in Fusarium.</title>
        <authorList>
            <person name="Ma L.J."/>
            <person name="van der Does H.C."/>
            <person name="Borkovich K.A."/>
            <person name="Coleman J.J."/>
            <person name="Daboussi M.J."/>
            <person name="Di Pietro A."/>
            <person name="Dufresne M."/>
            <person name="Freitag M."/>
            <person name="Grabherr M."/>
            <person name="Henrissat B."/>
            <person name="Houterman P.M."/>
            <person name="Kang S."/>
            <person name="Shim W.B."/>
            <person name="Woloshuk C."/>
            <person name="Xie X."/>
            <person name="Xu J.R."/>
            <person name="Antoniw J."/>
            <person name="Baker S.E."/>
            <person name="Bluhm B.H."/>
            <person name="Breakspear A."/>
            <person name="Brown D.W."/>
            <person name="Butchko R.A."/>
            <person name="Chapman S."/>
            <person name="Coulson R."/>
            <person name="Coutinho P.M."/>
            <person name="Danchin E.G."/>
            <person name="Diener A."/>
            <person name="Gale L.R."/>
            <person name="Gardiner D.M."/>
            <person name="Goff S."/>
            <person name="Hammond-Kosack K.E."/>
            <person name="Hilburn K."/>
            <person name="Hua-Van A."/>
            <person name="Jonkers W."/>
            <person name="Kazan K."/>
            <person name="Kodira C.D."/>
            <person name="Koehrsen M."/>
            <person name="Kumar L."/>
            <person name="Lee Y.H."/>
            <person name="Li L."/>
            <person name="Manners J.M."/>
            <person name="Miranda-Saavedra D."/>
            <person name="Mukherjee M."/>
            <person name="Park G."/>
            <person name="Park J."/>
            <person name="Park S.Y."/>
            <person name="Proctor R.H."/>
            <person name="Regev A."/>
            <person name="Ruiz-Roldan M.C."/>
            <person name="Sain D."/>
            <person name="Sakthikumar S."/>
            <person name="Sykes S."/>
            <person name="Schwartz D.C."/>
            <person name="Turgeon B.G."/>
            <person name="Wapinski I."/>
            <person name="Yoder O."/>
            <person name="Young S."/>
            <person name="Zeng Q."/>
            <person name="Zhou S."/>
            <person name="Galagan J."/>
            <person name="Cuomo C.A."/>
            <person name="Kistler H.C."/>
            <person name="Rep M."/>
        </authorList>
    </citation>
    <scope>NUCLEOTIDE SEQUENCE [LARGE SCALE GENOMIC DNA]</scope>
    <source>
        <strain evidence="2">M3125 / FGSC 7600</strain>
    </source>
</reference>
<evidence type="ECO:0000313" key="1">
    <source>
        <dbReference type="EMBL" id="EWG36031.1"/>
    </source>
</evidence>
<accession>W7LBQ8</accession>
<proteinExistence type="predicted"/>
<protein>
    <submittedName>
        <fullName evidence="1">Uncharacterized protein</fullName>
    </submittedName>
</protein>
<name>W7LBQ8_GIBM7</name>
<dbReference type="RefSeq" id="XP_018742222.1">
    <property type="nucleotide sequence ID" value="XM_018903538.1"/>
</dbReference>
<keyword evidence="2" id="KW-1185">Reference proteome</keyword>
<evidence type="ECO:0000313" key="2">
    <source>
        <dbReference type="Proteomes" id="UP000009096"/>
    </source>
</evidence>
<sequence length="66" mass="7815">MAFLFAWMCCLQFNWYCHKRHQFLKEVILLLVGSFDPANEIKALSLELWIFGSHRIEADSRAQEPD</sequence>
<dbReference type="Proteomes" id="UP000009096">
    <property type="component" value="Chromosome 1"/>
</dbReference>
<dbReference type="EMBL" id="CM000578">
    <property type="protein sequence ID" value="EWG36031.1"/>
    <property type="molecule type" value="Genomic_DNA"/>
</dbReference>
<dbReference type="GeneID" id="30071481"/>
<dbReference type="KEGG" id="fvr:FVEG_14605"/>
<dbReference type="VEuPathDB" id="FungiDB:FVEG_14605"/>